<protein>
    <recommendedName>
        <fullName evidence="5">Meiosis-specific protein MEI4</fullName>
    </recommendedName>
</protein>
<reference evidence="3" key="5">
    <citation type="submission" date="2025-09" db="UniProtKB">
        <authorList>
            <consortium name="Ensembl"/>
        </authorList>
    </citation>
    <scope>IDENTIFICATION</scope>
</reference>
<dbReference type="AlphaFoldDB" id="A0A4W3HFT8"/>
<dbReference type="InParanoid" id="A0A4W3HFT8"/>
<dbReference type="InterPro" id="IPR025888">
    <property type="entry name" value="MEI4"/>
</dbReference>
<dbReference type="GO" id="GO:0048477">
    <property type="term" value="P:oogenesis"/>
    <property type="evidence" value="ECO:0007669"/>
    <property type="project" value="TreeGrafter"/>
</dbReference>
<dbReference type="Pfam" id="PF13971">
    <property type="entry name" value="Mei4"/>
    <property type="match status" value="1"/>
</dbReference>
<evidence type="ECO:0000313" key="4">
    <source>
        <dbReference type="Proteomes" id="UP000314986"/>
    </source>
</evidence>
<dbReference type="PANTHER" id="PTHR28575">
    <property type="entry name" value="MEIOSIS-SPECIFIC PROTEIN MEI4"/>
    <property type="match status" value="1"/>
</dbReference>
<dbReference type="GeneTree" id="ENSGT00390000013856"/>
<reference evidence="3" key="4">
    <citation type="submission" date="2025-08" db="UniProtKB">
        <authorList>
            <consortium name="Ensembl"/>
        </authorList>
    </citation>
    <scope>IDENTIFICATION</scope>
</reference>
<dbReference type="GO" id="GO:0007129">
    <property type="term" value="P:homologous chromosome pairing at meiosis"/>
    <property type="evidence" value="ECO:0007669"/>
    <property type="project" value="TreeGrafter"/>
</dbReference>
<evidence type="ECO:0000256" key="1">
    <source>
        <dbReference type="ARBA" id="ARBA00023254"/>
    </source>
</evidence>
<dbReference type="OMA" id="MYDITQY"/>
<dbReference type="PANTHER" id="PTHR28575:SF1">
    <property type="entry name" value="MEIOSIS-SPECIFIC PROTEIN MEI4"/>
    <property type="match status" value="1"/>
</dbReference>
<reference evidence="4" key="1">
    <citation type="journal article" date="2006" name="Science">
        <title>Ancient noncoding elements conserved in the human genome.</title>
        <authorList>
            <person name="Venkatesh B."/>
            <person name="Kirkness E.F."/>
            <person name="Loh Y.H."/>
            <person name="Halpern A.L."/>
            <person name="Lee A.P."/>
            <person name="Johnson J."/>
            <person name="Dandona N."/>
            <person name="Viswanathan L.D."/>
            <person name="Tay A."/>
            <person name="Venter J.C."/>
            <person name="Strausberg R.L."/>
            <person name="Brenner S."/>
        </authorList>
    </citation>
    <scope>NUCLEOTIDE SEQUENCE [LARGE SCALE GENOMIC DNA]</scope>
</reference>
<organism evidence="3 4">
    <name type="scientific">Callorhinchus milii</name>
    <name type="common">Ghost shark</name>
    <dbReference type="NCBI Taxonomy" id="7868"/>
    <lineage>
        <taxon>Eukaryota</taxon>
        <taxon>Metazoa</taxon>
        <taxon>Chordata</taxon>
        <taxon>Craniata</taxon>
        <taxon>Vertebrata</taxon>
        <taxon>Chondrichthyes</taxon>
        <taxon>Holocephali</taxon>
        <taxon>Chimaeriformes</taxon>
        <taxon>Callorhinchidae</taxon>
        <taxon>Callorhinchus</taxon>
    </lineage>
</organism>
<evidence type="ECO:0008006" key="5">
    <source>
        <dbReference type="Google" id="ProtNLM"/>
    </source>
</evidence>
<comment type="similarity">
    <text evidence="2">Belongs to the MEI4L family.</text>
</comment>
<dbReference type="GO" id="GO:0006310">
    <property type="term" value="P:DNA recombination"/>
    <property type="evidence" value="ECO:0007669"/>
    <property type="project" value="InterPro"/>
</dbReference>
<proteinExistence type="inferred from homology"/>
<dbReference type="GO" id="GO:0007283">
    <property type="term" value="P:spermatogenesis"/>
    <property type="evidence" value="ECO:0007669"/>
    <property type="project" value="TreeGrafter"/>
</dbReference>
<accession>A0A4W3HFT8</accession>
<dbReference type="Ensembl" id="ENSCMIT00000008779.1">
    <property type="protein sequence ID" value="ENSCMIP00000008539.1"/>
    <property type="gene ID" value="ENSCMIG00000004581.1"/>
</dbReference>
<reference evidence="4" key="3">
    <citation type="journal article" date="2014" name="Nature">
        <title>Elephant shark genome provides unique insights into gnathostome evolution.</title>
        <authorList>
            <consortium name="International Elephant Shark Genome Sequencing Consortium"/>
            <person name="Venkatesh B."/>
            <person name="Lee A.P."/>
            <person name="Ravi V."/>
            <person name="Maurya A.K."/>
            <person name="Lian M.M."/>
            <person name="Swann J.B."/>
            <person name="Ohta Y."/>
            <person name="Flajnik M.F."/>
            <person name="Sutoh Y."/>
            <person name="Kasahara M."/>
            <person name="Hoon S."/>
            <person name="Gangu V."/>
            <person name="Roy S.W."/>
            <person name="Irimia M."/>
            <person name="Korzh V."/>
            <person name="Kondrychyn I."/>
            <person name="Lim Z.W."/>
            <person name="Tay B.H."/>
            <person name="Tohari S."/>
            <person name="Kong K.W."/>
            <person name="Ho S."/>
            <person name="Lorente-Galdos B."/>
            <person name="Quilez J."/>
            <person name="Marques-Bonet T."/>
            <person name="Raney B.J."/>
            <person name="Ingham P.W."/>
            <person name="Tay A."/>
            <person name="Hillier L.W."/>
            <person name="Minx P."/>
            <person name="Boehm T."/>
            <person name="Wilson R.K."/>
            <person name="Brenner S."/>
            <person name="Warren W.C."/>
        </authorList>
    </citation>
    <scope>NUCLEOTIDE SEQUENCE [LARGE SCALE GENOMIC DNA]</scope>
</reference>
<dbReference type="GO" id="GO:0042138">
    <property type="term" value="P:meiotic DNA double-strand break formation"/>
    <property type="evidence" value="ECO:0007669"/>
    <property type="project" value="InterPro"/>
</dbReference>
<keyword evidence="1" id="KW-0469">Meiosis</keyword>
<sequence length="437" mass="49179">MDNMVDYMCFCSLVYCDLKYFYSVVMSGGQPNGDVLTWYLKISKLALALAVIGRRPPGKSSREHAEHLARNLCHEEVNWKRKAEAWKAEVLHLRQELLLSRMRSMPGLPSGIGDKSVSSLETPCQDSLISKNDFCHLEDSGCDLTNGQGSADTQDLLVNHGLGHLNAYLLTGKEAMVSPDATLISAGSNPAKKEESQEKEKMLRLHTQFLQSLIRIKKLTADRTLTAASLLPGSDCSVVTDSVSQVAESLLAFCQKPRYPLSASLLMEVTQTLVCLMDDATLPKMVLAHCMKRVEELMKKFIKVLLVNSEVNRFQEQELRADILIVFGQCQLLRNQVFAALLSGINAFADDLWQIHQNQTGFDVSAYENIYYLFWVFEQLLQHKKPEESGVSIIDCAEQKHFQQRLDKTILHLADDFPLFAVYMWRLGVLLNTPSQS</sequence>
<dbReference type="Proteomes" id="UP000314986">
    <property type="component" value="Unassembled WGS sequence"/>
</dbReference>
<evidence type="ECO:0000256" key="2">
    <source>
        <dbReference type="ARBA" id="ARBA00093453"/>
    </source>
</evidence>
<dbReference type="GO" id="GO:0000800">
    <property type="term" value="C:lateral element"/>
    <property type="evidence" value="ECO:0007669"/>
    <property type="project" value="TreeGrafter"/>
</dbReference>
<evidence type="ECO:0000313" key="3">
    <source>
        <dbReference type="Ensembl" id="ENSCMIP00000008539.1"/>
    </source>
</evidence>
<name>A0A4W3HFT8_CALMI</name>
<reference evidence="4" key="2">
    <citation type="journal article" date="2007" name="PLoS Biol.">
        <title>Survey sequencing and comparative analysis of the elephant shark (Callorhinchus milii) genome.</title>
        <authorList>
            <person name="Venkatesh B."/>
            <person name="Kirkness E.F."/>
            <person name="Loh Y.H."/>
            <person name="Halpern A.L."/>
            <person name="Lee A.P."/>
            <person name="Johnson J."/>
            <person name="Dandona N."/>
            <person name="Viswanathan L.D."/>
            <person name="Tay A."/>
            <person name="Venter J.C."/>
            <person name="Strausberg R.L."/>
            <person name="Brenner S."/>
        </authorList>
    </citation>
    <scope>NUCLEOTIDE SEQUENCE [LARGE SCALE GENOMIC DNA]</scope>
</reference>
<dbReference type="STRING" id="7868.ENSCMIP00000008539"/>
<keyword evidence="4" id="KW-1185">Reference proteome</keyword>